<accession>A0A2A9DSL2</accession>
<dbReference type="Proteomes" id="UP000221369">
    <property type="component" value="Unassembled WGS sequence"/>
</dbReference>
<reference evidence="1 2" key="1">
    <citation type="submission" date="2017-10" db="EMBL/GenBank/DDBJ databases">
        <title>Sequencing the genomes of 1000 actinobacteria strains.</title>
        <authorList>
            <person name="Klenk H.-P."/>
        </authorList>
    </citation>
    <scope>NUCLEOTIDE SEQUENCE [LARGE SCALE GENOMIC DNA]</scope>
    <source>
        <strain evidence="1 2">DSM 21798</strain>
    </source>
</reference>
<dbReference type="EMBL" id="PDJE01000001">
    <property type="protein sequence ID" value="PFG29777.1"/>
    <property type="molecule type" value="Genomic_DNA"/>
</dbReference>
<evidence type="ECO:0000313" key="2">
    <source>
        <dbReference type="Proteomes" id="UP000221369"/>
    </source>
</evidence>
<evidence type="ECO:0000313" key="1">
    <source>
        <dbReference type="EMBL" id="PFG29777.1"/>
    </source>
</evidence>
<sequence>MRLAESPVAAPAPRAVDLMAYRGPTAPLRIVVLDGQPTTEVFDVAAAPHEIPIAEQHDWAAAFAELPPRVVGVFERRAADQCLADGAPLPSWVQRDIAEWTDAGFTASRYRDLVAALAELRQHPSHPAHDSDTAPHQRLRAEHWSDWAQRVAAGGDPVIEATVVLDGLR</sequence>
<keyword evidence="2" id="KW-1185">Reference proteome</keyword>
<gene>
    <name evidence="1" type="ORF">ATJ78_0692</name>
</gene>
<protein>
    <submittedName>
        <fullName evidence="1">Uncharacterized protein</fullName>
    </submittedName>
</protein>
<organism evidence="1 2">
    <name type="scientific">Paramicrobacterium agarici</name>
    <dbReference type="NCBI Taxonomy" id="630514"/>
    <lineage>
        <taxon>Bacteria</taxon>
        <taxon>Bacillati</taxon>
        <taxon>Actinomycetota</taxon>
        <taxon>Actinomycetes</taxon>
        <taxon>Micrococcales</taxon>
        <taxon>Microbacteriaceae</taxon>
        <taxon>Paramicrobacterium</taxon>
    </lineage>
</organism>
<dbReference type="AlphaFoldDB" id="A0A2A9DSL2"/>
<proteinExistence type="predicted"/>
<name>A0A2A9DSL2_9MICO</name>
<comment type="caution">
    <text evidence="1">The sequence shown here is derived from an EMBL/GenBank/DDBJ whole genome shotgun (WGS) entry which is preliminary data.</text>
</comment>